<dbReference type="InterPro" id="IPR008972">
    <property type="entry name" value="Cupredoxin"/>
</dbReference>
<dbReference type="SUPFAM" id="SSF49503">
    <property type="entry name" value="Cupredoxins"/>
    <property type="match status" value="1"/>
</dbReference>
<feature type="signal peptide" evidence="5">
    <location>
        <begin position="1"/>
        <end position="26"/>
    </location>
</feature>
<dbReference type="GO" id="GO:0009055">
    <property type="term" value="F:electron transfer activity"/>
    <property type="evidence" value="ECO:0007669"/>
    <property type="project" value="InterPro"/>
</dbReference>
<dbReference type="FunFam" id="2.60.40.420:FF:000003">
    <property type="entry name" value="Blue copper"/>
    <property type="match status" value="1"/>
</dbReference>
<feature type="chain" id="PRO_5040817893" description="Phytocyanin domain-containing protein" evidence="5">
    <location>
        <begin position="27"/>
        <end position="169"/>
    </location>
</feature>
<comment type="caution">
    <text evidence="7">The sequence shown here is derived from an EMBL/GenBank/DDBJ whole genome shotgun (WGS) entry which is preliminary data.</text>
</comment>
<dbReference type="Pfam" id="PF02298">
    <property type="entry name" value="Cu_bind_like"/>
    <property type="match status" value="1"/>
</dbReference>
<evidence type="ECO:0000313" key="8">
    <source>
        <dbReference type="Proteomes" id="UP001165190"/>
    </source>
</evidence>
<evidence type="ECO:0000313" key="7">
    <source>
        <dbReference type="EMBL" id="GMI81200.1"/>
    </source>
</evidence>
<evidence type="ECO:0000256" key="2">
    <source>
        <dbReference type="ARBA" id="ARBA00023008"/>
    </source>
</evidence>
<keyword evidence="2" id="KW-0186">Copper</keyword>
<dbReference type="InterPro" id="IPR003245">
    <property type="entry name" value="Phytocyanin_dom"/>
</dbReference>
<keyword evidence="5" id="KW-0732">Signal</keyword>
<keyword evidence="4" id="KW-1133">Transmembrane helix</keyword>
<dbReference type="PANTHER" id="PTHR33021:SF496">
    <property type="entry name" value="OS08G0482700 PROTEIN"/>
    <property type="match status" value="1"/>
</dbReference>
<keyword evidence="1" id="KW-0479">Metal-binding</keyword>
<dbReference type="Proteomes" id="UP001165190">
    <property type="component" value="Unassembled WGS sequence"/>
</dbReference>
<keyword evidence="4" id="KW-0812">Transmembrane</keyword>
<gene>
    <name evidence="7" type="ORF">HRI_001789300</name>
</gene>
<proteinExistence type="predicted"/>
<dbReference type="PANTHER" id="PTHR33021">
    <property type="entry name" value="BLUE COPPER PROTEIN"/>
    <property type="match status" value="1"/>
</dbReference>
<keyword evidence="8" id="KW-1185">Reference proteome</keyword>
<feature type="transmembrane region" description="Helical" evidence="4">
    <location>
        <begin position="149"/>
        <end position="168"/>
    </location>
</feature>
<dbReference type="PROSITE" id="PS51485">
    <property type="entry name" value="PHYTOCYANIN"/>
    <property type="match status" value="1"/>
</dbReference>
<sequence>MAIKIISAAALVAVVLASTVLQSTYAASFTVGDNTGWTVPPGGGNNEFYDNWAENKTFVVGDILDFNFATGAHNVAEVSEADYDTCNGTNPIATHGTGPASVTLNRTGEYHFICTVPGHCIGGQKLSVEVRNGPRSGTPGSSPNGSSSASSLVAAVSLSIMSVALVLFC</sequence>
<dbReference type="PROSITE" id="PS00196">
    <property type="entry name" value="COPPER_BLUE"/>
    <property type="match status" value="1"/>
</dbReference>
<evidence type="ECO:0000256" key="3">
    <source>
        <dbReference type="ARBA" id="ARBA00023180"/>
    </source>
</evidence>
<dbReference type="EMBL" id="BSYR01000019">
    <property type="protein sequence ID" value="GMI81200.1"/>
    <property type="molecule type" value="Genomic_DNA"/>
</dbReference>
<protein>
    <recommendedName>
        <fullName evidence="6">Phytocyanin domain-containing protein</fullName>
    </recommendedName>
</protein>
<dbReference type="GO" id="GO:0046872">
    <property type="term" value="F:metal ion binding"/>
    <property type="evidence" value="ECO:0007669"/>
    <property type="project" value="UniProtKB-KW"/>
</dbReference>
<evidence type="ECO:0000259" key="6">
    <source>
        <dbReference type="PROSITE" id="PS51485"/>
    </source>
</evidence>
<evidence type="ECO:0000256" key="1">
    <source>
        <dbReference type="ARBA" id="ARBA00022723"/>
    </source>
</evidence>
<feature type="domain" description="Phytocyanin" evidence="6">
    <location>
        <begin position="27"/>
        <end position="132"/>
    </location>
</feature>
<evidence type="ECO:0000256" key="5">
    <source>
        <dbReference type="SAM" id="SignalP"/>
    </source>
</evidence>
<keyword evidence="3" id="KW-0325">Glycoprotein</keyword>
<evidence type="ECO:0000256" key="4">
    <source>
        <dbReference type="SAM" id="Phobius"/>
    </source>
</evidence>
<dbReference type="GO" id="GO:0005886">
    <property type="term" value="C:plasma membrane"/>
    <property type="evidence" value="ECO:0007669"/>
    <property type="project" value="TreeGrafter"/>
</dbReference>
<organism evidence="7 8">
    <name type="scientific">Hibiscus trionum</name>
    <name type="common">Flower of an hour</name>
    <dbReference type="NCBI Taxonomy" id="183268"/>
    <lineage>
        <taxon>Eukaryota</taxon>
        <taxon>Viridiplantae</taxon>
        <taxon>Streptophyta</taxon>
        <taxon>Embryophyta</taxon>
        <taxon>Tracheophyta</taxon>
        <taxon>Spermatophyta</taxon>
        <taxon>Magnoliopsida</taxon>
        <taxon>eudicotyledons</taxon>
        <taxon>Gunneridae</taxon>
        <taxon>Pentapetalae</taxon>
        <taxon>rosids</taxon>
        <taxon>malvids</taxon>
        <taxon>Malvales</taxon>
        <taxon>Malvaceae</taxon>
        <taxon>Malvoideae</taxon>
        <taxon>Hibiscus</taxon>
    </lineage>
</organism>
<accession>A0A9W7M034</accession>
<dbReference type="InterPro" id="IPR039391">
    <property type="entry name" value="Phytocyanin-like"/>
</dbReference>
<name>A0A9W7M034_HIBTR</name>
<dbReference type="InterPro" id="IPR028871">
    <property type="entry name" value="BlueCu_1_BS"/>
</dbReference>
<dbReference type="AlphaFoldDB" id="A0A9W7M034"/>
<dbReference type="OrthoDB" id="5421909at2759"/>
<reference evidence="7" key="1">
    <citation type="submission" date="2023-05" db="EMBL/GenBank/DDBJ databases">
        <title>Genome and transcriptome analyses reveal genes involved in the formation of fine ridges on petal epidermal cells in Hibiscus trionum.</title>
        <authorList>
            <person name="Koshimizu S."/>
            <person name="Masuda S."/>
            <person name="Ishii T."/>
            <person name="Shirasu K."/>
            <person name="Hoshino A."/>
            <person name="Arita M."/>
        </authorList>
    </citation>
    <scope>NUCLEOTIDE SEQUENCE</scope>
    <source>
        <strain evidence="7">Hamamatsu line</strain>
    </source>
</reference>
<dbReference type="Gene3D" id="2.60.40.420">
    <property type="entry name" value="Cupredoxins - blue copper proteins"/>
    <property type="match status" value="1"/>
</dbReference>
<keyword evidence="4" id="KW-0472">Membrane</keyword>